<accession>A0A6P6F6U4</accession>
<protein>
    <submittedName>
        <fullName evidence="2">Uncharacterized protein LOC105680261</fullName>
    </submittedName>
</protein>
<dbReference type="RefSeq" id="XP_024220713.1">
    <property type="nucleotide sequence ID" value="XM_024364945.2"/>
</dbReference>
<reference evidence="2" key="1">
    <citation type="submission" date="2025-08" db="UniProtKB">
        <authorList>
            <consortium name="RefSeq"/>
        </authorList>
    </citation>
    <scope>IDENTIFICATION</scope>
</reference>
<dbReference type="KEGG" id="bim:105680261"/>
<proteinExistence type="predicted"/>
<gene>
    <name evidence="2" type="primary">LOC105680261</name>
</gene>
<dbReference type="OrthoDB" id="10515382at2759"/>
<evidence type="ECO:0000313" key="2">
    <source>
        <dbReference type="RefSeq" id="XP_024220713.1"/>
    </source>
</evidence>
<organism evidence="1 2">
    <name type="scientific">Bombus impatiens</name>
    <name type="common">Bumblebee</name>
    <dbReference type="NCBI Taxonomy" id="132113"/>
    <lineage>
        <taxon>Eukaryota</taxon>
        <taxon>Metazoa</taxon>
        <taxon>Ecdysozoa</taxon>
        <taxon>Arthropoda</taxon>
        <taxon>Hexapoda</taxon>
        <taxon>Insecta</taxon>
        <taxon>Pterygota</taxon>
        <taxon>Neoptera</taxon>
        <taxon>Endopterygota</taxon>
        <taxon>Hymenoptera</taxon>
        <taxon>Apocrita</taxon>
        <taxon>Aculeata</taxon>
        <taxon>Apoidea</taxon>
        <taxon>Anthophila</taxon>
        <taxon>Apidae</taxon>
        <taxon>Bombus</taxon>
        <taxon>Pyrobombus</taxon>
    </lineage>
</organism>
<name>A0A6P6F6U4_BOMIM</name>
<dbReference type="Proteomes" id="UP000515180">
    <property type="component" value="Unplaced"/>
</dbReference>
<dbReference type="AlphaFoldDB" id="A0A6P6F6U4"/>
<evidence type="ECO:0000313" key="1">
    <source>
        <dbReference type="Proteomes" id="UP000515180"/>
    </source>
</evidence>
<dbReference type="GeneID" id="105680261"/>
<sequence>MTERRSRVKYKVERHETARGVSNTHVLRRKNFNRVDLTRVYRNEYFNLCRMLMWNISLYVTSLKTRMCPWEKTGTNCDFEEDELLSYRRMYCTRSETHAKNIISISIYFKNEKGVTLFLP</sequence>
<keyword evidence="1" id="KW-1185">Reference proteome</keyword>